<evidence type="ECO:0000313" key="1">
    <source>
        <dbReference type="EMBL" id="MCQ4634939.1"/>
    </source>
</evidence>
<keyword evidence="2" id="KW-1185">Reference proteome</keyword>
<evidence type="ECO:0000313" key="2">
    <source>
        <dbReference type="Proteomes" id="UP000996601"/>
    </source>
</evidence>
<comment type="caution">
    <text evidence="1">The sequence shown here is derived from an EMBL/GenBank/DDBJ whole genome shotgun (WGS) entry which is preliminary data.</text>
</comment>
<sequence length="63" mass="7130">MADWMAAVVLKGAKSQNVRSMARQLFERLMFHGPSSPFSIFLFVERCGRHGVPIEPALRLERG</sequence>
<dbReference type="Proteomes" id="UP000996601">
    <property type="component" value="Unassembled WGS sequence"/>
</dbReference>
<gene>
    <name evidence="1" type="ORF">GB927_033275</name>
</gene>
<name>A0ABT1RII8_9HYPH</name>
<accession>A0ABT1RII8</accession>
<proteinExistence type="predicted"/>
<dbReference type="EMBL" id="WHSB02000028">
    <property type="protein sequence ID" value="MCQ4634939.1"/>
    <property type="molecule type" value="Genomic_DNA"/>
</dbReference>
<reference evidence="1" key="1">
    <citation type="submission" date="2021-07" db="EMBL/GenBank/DDBJ databases">
        <title>Shinella sp. nov., a novel member of the genus Shinella from water.</title>
        <authorList>
            <person name="Deng Y."/>
        </authorList>
    </citation>
    <scope>NUCLEOTIDE SEQUENCE</scope>
    <source>
        <strain evidence="1">CPCC 100929</strain>
    </source>
</reference>
<evidence type="ECO:0008006" key="3">
    <source>
        <dbReference type="Google" id="ProtNLM"/>
    </source>
</evidence>
<protein>
    <recommendedName>
        <fullName evidence="3">Transposase</fullName>
    </recommendedName>
</protein>
<organism evidence="1 2">
    <name type="scientific">Shinella lacus</name>
    <dbReference type="NCBI Taxonomy" id="2654216"/>
    <lineage>
        <taxon>Bacteria</taxon>
        <taxon>Pseudomonadati</taxon>
        <taxon>Pseudomonadota</taxon>
        <taxon>Alphaproteobacteria</taxon>
        <taxon>Hyphomicrobiales</taxon>
        <taxon>Rhizobiaceae</taxon>
        <taxon>Shinella</taxon>
    </lineage>
</organism>